<dbReference type="GO" id="GO:0005737">
    <property type="term" value="C:cytoplasm"/>
    <property type="evidence" value="ECO:0007669"/>
    <property type="project" value="UniProtKB-ARBA"/>
</dbReference>
<dbReference type="PROSITE" id="PS51462">
    <property type="entry name" value="NUDIX"/>
    <property type="match status" value="1"/>
</dbReference>
<dbReference type="SUPFAM" id="SSF55811">
    <property type="entry name" value="Nudix"/>
    <property type="match status" value="1"/>
</dbReference>
<feature type="chain" id="PRO_5028056092" evidence="7">
    <location>
        <begin position="21"/>
        <end position="297"/>
    </location>
</feature>
<dbReference type="RefSeq" id="XP_020097427.1">
    <property type="nucleotide sequence ID" value="XM_020241838.1"/>
</dbReference>
<evidence type="ECO:0000256" key="3">
    <source>
        <dbReference type="ARBA" id="ARBA00022723"/>
    </source>
</evidence>
<dbReference type="GO" id="GO:0008893">
    <property type="term" value="F:guanosine-3',5'-bis(diphosphate) 3'-diphosphatase activity"/>
    <property type="evidence" value="ECO:0007669"/>
    <property type="project" value="UniProtKB-ARBA"/>
</dbReference>
<gene>
    <name evidence="10" type="primary">LOC109716409</name>
</gene>
<proteinExistence type="predicted"/>
<keyword evidence="5" id="KW-0460">Magnesium</keyword>
<dbReference type="AlphaFoldDB" id="A0A6P5FP27"/>
<sequence>MRSSLRRCFFFALSMASSSPAPLRGPQTLPKYPTARLALLAQHLRLYNPPPSSPSSSATAAAEEDDAVDARGKVFSQLAVAESAAPPLPGAAAAADDADRSRPRTAAVLVCLFEDATGDLRVILTKRSSNLSTHSGEVSLPGGKTEEGDADERETAIREAKEEIGLDPALVSVVTVLEPFMSKHLLRVVPVIGLLPDKNAFKPILNTAEVEEMFDVPLEMFLKDENRRSEEREWMGVKFLVHYFDFSSEKKKFVIWGLTASILIRAASVVYQRPPSFPEQYRQFKLPSSLNANQSTS</sequence>
<evidence type="ECO:0000256" key="4">
    <source>
        <dbReference type="ARBA" id="ARBA00022801"/>
    </source>
</evidence>
<evidence type="ECO:0000256" key="5">
    <source>
        <dbReference type="ARBA" id="ARBA00022842"/>
    </source>
</evidence>
<feature type="domain" description="Nudix hydrolase" evidence="8">
    <location>
        <begin position="103"/>
        <end position="259"/>
    </location>
</feature>
<dbReference type="CDD" id="cd03426">
    <property type="entry name" value="NUDIX_CoAse_Nudt7"/>
    <property type="match status" value="1"/>
</dbReference>
<reference evidence="10" key="2">
    <citation type="submission" date="2025-08" db="UniProtKB">
        <authorList>
            <consortium name="RefSeq"/>
        </authorList>
    </citation>
    <scope>IDENTIFICATION</scope>
</reference>
<keyword evidence="9" id="KW-1185">Reference proteome</keyword>
<dbReference type="GO" id="GO:0015937">
    <property type="term" value="P:coenzyme A biosynthetic process"/>
    <property type="evidence" value="ECO:0007669"/>
    <property type="project" value="UniProtKB-ARBA"/>
</dbReference>
<evidence type="ECO:0000313" key="9">
    <source>
        <dbReference type="Proteomes" id="UP000515123"/>
    </source>
</evidence>
<keyword evidence="4" id="KW-0378">Hydrolase</keyword>
<dbReference type="GO" id="GO:0046872">
    <property type="term" value="F:metal ion binding"/>
    <property type="evidence" value="ECO:0007669"/>
    <property type="project" value="UniProtKB-KW"/>
</dbReference>
<keyword evidence="3" id="KW-0479">Metal-binding</keyword>
<comment type="cofactor">
    <cofactor evidence="1">
        <name>Mn(2+)</name>
        <dbReference type="ChEBI" id="CHEBI:29035"/>
    </cofactor>
</comment>
<evidence type="ECO:0000256" key="7">
    <source>
        <dbReference type="SAM" id="SignalP"/>
    </source>
</evidence>
<dbReference type="PANTHER" id="PTHR12992:SF24">
    <property type="entry name" value="PEROXISOMAL COENZYME A DIPHOSPHATASE NUDT7"/>
    <property type="match status" value="1"/>
</dbReference>
<dbReference type="GeneID" id="109716409"/>
<feature type="signal peptide" evidence="7">
    <location>
        <begin position="1"/>
        <end position="20"/>
    </location>
</feature>
<keyword evidence="6" id="KW-0464">Manganese</keyword>
<evidence type="ECO:0000256" key="6">
    <source>
        <dbReference type="ARBA" id="ARBA00023211"/>
    </source>
</evidence>
<dbReference type="FunFam" id="3.90.79.10:FF:000036">
    <property type="entry name" value="Nudix hydrolase 11"/>
    <property type="match status" value="1"/>
</dbReference>
<dbReference type="OrthoDB" id="206213at2759"/>
<evidence type="ECO:0000256" key="1">
    <source>
        <dbReference type="ARBA" id="ARBA00001936"/>
    </source>
</evidence>
<dbReference type="InterPro" id="IPR000086">
    <property type="entry name" value="NUDIX_hydrolase_dom"/>
</dbReference>
<reference evidence="9" key="1">
    <citation type="journal article" date="2015" name="Nat. Genet.">
        <title>The pineapple genome and the evolution of CAM photosynthesis.</title>
        <authorList>
            <person name="Ming R."/>
            <person name="VanBuren R."/>
            <person name="Wai C.M."/>
            <person name="Tang H."/>
            <person name="Schatz M.C."/>
            <person name="Bowers J.E."/>
            <person name="Lyons E."/>
            <person name="Wang M.L."/>
            <person name="Chen J."/>
            <person name="Biggers E."/>
            <person name="Zhang J."/>
            <person name="Huang L."/>
            <person name="Zhang L."/>
            <person name="Miao W."/>
            <person name="Zhang J."/>
            <person name="Ye Z."/>
            <person name="Miao C."/>
            <person name="Lin Z."/>
            <person name="Wang H."/>
            <person name="Zhou H."/>
            <person name="Yim W.C."/>
            <person name="Priest H.D."/>
            <person name="Zheng C."/>
            <person name="Woodhouse M."/>
            <person name="Edger P.P."/>
            <person name="Guyot R."/>
            <person name="Guo H.B."/>
            <person name="Guo H."/>
            <person name="Zheng G."/>
            <person name="Singh R."/>
            <person name="Sharma A."/>
            <person name="Min X."/>
            <person name="Zheng Y."/>
            <person name="Lee H."/>
            <person name="Gurtowski J."/>
            <person name="Sedlazeck F.J."/>
            <person name="Harkess A."/>
            <person name="McKain M.R."/>
            <person name="Liao Z."/>
            <person name="Fang J."/>
            <person name="Liu J."/>
            <person name="Zhang X."/>
            <person name="Zhang Q."/>
            <person name="Hu W."/>
            <person name="Qin Y."/>
            <person name="Wang K."/>
            <person name="Chen L.Y."/>
            <person name="Shirley N."/>
            <person name="Lin Y.R."/>
            <person name="Liu L.Y."/>
            <person name="Hernandez A.G."/>
            <person name="Wright C.L."/>
            <person name="Bulone V."/>
            <person name="Tuskan G.A."/>
            <person name="Heath K."/>
            <person name="Zee F."/>
            <person name="Moore P.H."/>
            <person name="Sunkar R."/>
            <person name="Leebens-Mack J.H."/>
            <person name="Mockler T."/>
            <person name="Bennetzen J.L."/>
            <person name="Freeling M."/>
            <person name="Sankoff D."/>
            <person name="Paterson A.H."/>
            <person name="Zhu X."/>
            <person name="Yang X."/>
            <person name="Smith J.A."/>
            <person name="Cushman J.C."/>
            <person name="Paull R.E."/>
            <person name="Yu Q."/>
        </authorList>
    </citation>
    <scope>NUCLEOTIDE SEQUENCE [LARGE SCALE GENOMIC DNA]</scope>
    <source>
        <strain evidence="9">cv. F153</strain>
    </source>
</reference>
<protein>
    <submittedName>
        <fullName evidence="10">Nudix hydrolase 15, mitochondrial-like</fullName>
    </submittedName>
</protein>
<dbReference type="Proteomes" id="UP000515123">
    <property type="component" value="Linkage group 10"/>
</dbReference>
<evidence type="ECO:0000313" key="10">
    <source>
        <dbReference type="RefSeq" id="XP_020097427.1"/>
    </source>
</evidence>
<evidence type="ECO:0000259" key="8">
    <source>
        <dbReference type="PROSITE" id="PS51462"/>
    </source>
</evidence>
<dbReference type="Pfam" id="PF00293">
    <property type="entry name" value="NUDIX"/>
    <property type="match status" value="1"/>
</dbReference>
<name>A0A6P5FP27_ANACO</name>
<dbReference type="GO" id="GO:0015938">
    <property type="term" value="P:coenzyme A catabolic process"/>
    <property type="evidence" value="ECO:0007669"/>
    <property type="project" value="TreeGrafter"/>
</dbReference>
<comment type="cofactor">
    <cofactor evidence="2">
        <name>Mg(2+)</name>
        <dbReference type="ChEBI" id="CHEBI:18420"/>
    </cofactor>
</comment>
<evidence type="ECO:0000256" key="2">
    <source>
        <dbReference type="ARBA" id="ARBA00001946"/>
    </source>
</evidence>
<dbReference type="GO" id="GO:0010945">
    <property type="term" value="F:coenzyme A diphosphatase activity"/>
    <property type="evidence" value="ECO:0007669"/>
    <property type="project" value="InterPro"/>
</dbReference>
<dbReference type="InterPro" id="IPR015797">
    <property type="entry name" value="NUDIX_hydrolase-like_dom_sf"/>
</dbReference>
<dbReference type="InterPro" id="IPR045121">
    <property type="entry name" value="CoAse"/>
</dbReference>
<dbReference type="PANTHER" id="PTHR12992">
    <property type="entry name" value="NUDIX HYDROLASE"/>
    <property type="match status" value="1"/>
</dbReference>
<keyword evidence="7" id="KW-0732">Signal</keyword>
<accession>A0A6P5FP27</accession>
<organism evidence="9 10">
    <name type="scientific">Ananas comosus</name>
    <name type="common">Pineapple</name>
    <name type="synonym">Ananas ananas</name>
    <dbReference type="NCBI Taxonomy" id="4615"/>
    <lineage>
        <taxon>Eukaryota</taxon>
        <taxon>Viridiplantae</taxon>
        <taxon>Streptophyta</taxon>
        <taxon>Embryophyta</taxon>
        <taxon>Tracheophyta</taxon>
        <taxon>Spermatophyta</taxon>
        <taxon>Magnoliopsida</taxon>
        <taxon>Liliopsida</taxon>
        <taxon>Poales</taxon>
        <taxon>Bromeliaceae</taxon>
        <taxon>Bromelioideae</taxon>
        <taxon>Ananas</taxon>
    </lineage>
</organism>
<dbReference type="Gene3D" id="3.90.79.10">
    <property type="entry name" value="Nucleoside Triphosphate Pyrophosphohydrolase"/>
    <property type="match status" value="1"/>
</dbReference>
<dbReference type="GO" id="GO:0006637">
    <property type="term" value="P:acyl-CoA metabolic process"/>
    <property type="evidence" value="ECO:0007669"/>
    <property type="project" value="UniProtKB-ARBA"/>
</dbReference>